<gene>
    <name evidence="1" type="ORF">QLS97_10440</name>
</gene>
<proteinExistence type="predicted"/>
<evidence type="ECO:0000313" key="2">
    <source>
        <dbReference type="Proteomes" id="UP001228643"/>
    </source>
</evidence>
<dbReference type="RefSeq" id="WP_282716520.1">
    <property type="nucleotide sequence ID" value="NZ_JASCRY010000003.1"/>
</dbReference>
<protein>
    <submittedName>
        <fullName evidence="1">2'-5' RNA ligase family protein</fullName>
    </submittedName>
</protein>
<comment type="caution">
    <text evidence="1">The sequence shown here is derived from an EMBL/GenBank/DDBJ whole genome shotgun (WGS) entry which is preliminary data.</text>
</comment>
<reference evidence="1 2" key="1">
    <citation type="submission" date="2023-04" db="EMBL/GenBank/DDBJ databases">
        <title>Two novel species of Flavobacterium.</title>
        <authorList>
            <person name="Liu Q."/>
            <person name="Xin Y.-H."/>
        </authorList>
    </citation>
    <scope>NUCLEOTIDE SEQUENCE [LARGE SCALE GENOMIC DNA]</scope>
    <source>
        <strain evidence="1 2">LB2P87</strain>
    </source>
</reference>
<dbReference type="PANTHER" id="PTHR40037:SF1">
    <property type="entry name" value="PHOSPHOESTERASE SAOUHSC_00951-RELATED"/>
    <property type="match status" value="1"/>
</dbReference>
<dbReference type="PANTHER" id="PTHR40037">
    <property type="entry name" value="PHOSPHOESTERASE YJCG-RELATED"/>
    <property type="match status" value="1"/>
</dbReference>
<name>A0AAW6TKE0_9FLAO</name>
<keyword evidence="2" id="KW-1185">Reference proteome</keyword>
<dbReference type="AlphaFoldDB" id="A0AAW6TKE0"/>
<accession>A0AAW6TKE0</accession>
<dbReference type="SUPFAM" id="SSF55144">
    <property type="entry name" value="LigT-like"/>
    <property type="match status" value="1"/>
</dbReference>
<dbReference type="Proteomes" id="UP001228643">
    <property type="component" value="Unassembled WGS sequence"/>
</dbReference>
<dbReference type="InterPro" id="IPR009097">
    <property type="entry name" value="Cyclic_Pdiesterase"/>
</dbReference>
<dbReference type="Gene3D" id="3.90.1140.10">
    <property type="entry name" value="Cyclic phosphodiesterase"/>
    <property type="match status" value="1"/>
</dbReference>
<organism evidence="1 2">
    <name type="scientific">Flavobacterium yafengii</name>
    <dbReference type="NCBI Taxonomy" id="3041253"/>
    <lineage>
        <taxon>Bacteria</taxon>
        <taxon>Pseudomonadati</taxon>
        <taxon>Bacteroidota</taxon>
        <taxon>Flavobacteriia</taxon>
        <taxon>Flavobacteriales</taxon>
        <taxon>Flavobacteriaceae</taxon>
        <taxon>Flavobacterium</taxon>
    </lineage>
</organism>
<dbReference type="GO" id="GO:0016874">
    <property type="term" value="F:ligase activity"/>
    <property type="evidence" value="ECO:0007669"/>
    <property type="project" value="UniProtKB-KW"/>
</dbReference>
<dbReference type="InterPro" id="IPR050580">
    <property type="entry name" value="2H_phosphoesterase_YjcG-like"/>
</dbReference>
<evidence type="ECO:0000313" key="1">
    <source>
        <dbReference type="EMBL" id="MDI5950065.1"/>
    </source>
</evidence>
<dbReference type="Pfam" id="PF13563">
    <property type="entry name" value="2_5_RNA_ligase2"/>
    <property type="match status" value="1"/>
</dbReference>
<keyword evidence="1" id="KW-0436">Ligase</keyword>
<sequence>MEKQYSVAIYPSEAIIALVKSMKDQLAQEVDWFHSKNSTGHITICEFEASAKQIEIIKNQLSKLCDTLEPVEICLNKFGSYPNGAFFISPNEDSKNRLKPIMKRIHESLHIQNMKKSNDPHLSIARRLTPENLERAKALFASIDVAFLCDSIVLRKFDDTIKQFVVTDSFKFNNNPKTEGIQGTLF</sequence>
<dbReference type="EMBL" id="JASCRY010000003">
    <property type="protein sequence ID" value="MDI5950065.1"/>
    <property type="molecule type" value="Genomic_DNA"/>
</dbReference>